<dbReference type="AlphaFoldDB" id="A0A563DFA6"/>
<dbReference type="InterPro" id="IPR045155">
    <property type="entry name" value="Beta-lactam_cat"/>
</dbReference>
<dbReference type="InterPro" id="IPR000871">
    <property type="entry name" value="Beta-lactam_class-A"/>
</dbReference>
<dbReference type="Gene3D" id="3.40.710.10">
    <property type="entry name" value="DD-peptidase/beta-lactamase superfamily"/>
    <property type="match status" value="1"/>
</dbReference>
<sequence>MKKFITLLLLLSINLFFSQKILIDSIQNVIKDKQATVGVGVIYHNNDTLSINNQYLYPTMSVYKFHQALAILNYLEKNKLSLNTTYFIKKEDLDPNTYSPLFKERPEGNFNISIKDLLYYSICLSDNNVSNYLFRYLVNPAQTEDYIKSLGTDEISIKRTEKEMSQNHDNQYLNWTRPLATAILFNKILNEKIFKEEYQDFLIETLIKTNTGENKIKGLLPKDLIVGHKTGNSYRDNGIKVADNDAGFVLLPNGKKYTLAIFIMNSKETDEVNASIIAKISQLIYNYYSQL</sequence>
<reference evidence="5 6" key="1">
    <citation type="submission" date="2019-02" db="EMBL/GenBank/DDBJ databases">
        <title>Apibacter muscae sp. nov.: a novel member of the house fly microbiota.</title>
        <authorList>
            <person name="Park R."/>
        </authorList>
    </citation>
    <scope>NUCLEOTIDE SEQUENCE [LARGE SCALE GENOMIC DNA]</scope>
    <source>
        <strain evidence="5 6">AL1</strain>
    </source>
</reference>
<dbReference type="PANTHER" id="PTHR35333:SF3">
    <property type="entry name" value="BETA-LACTAMASE-TYPE TRANSPEPTIDASE FOLD CONTAINING PROTEIN"/>
    <property type="match status" value="1"/>
</dbReference>
<evidence type="ECO:0000313" key="6">
    <source>
        <dbReference type="Proteomes" id="UP000319499"/>
    </source>
</evidence>
<dbReference type="PANTHER" id="PTHR35333">
    <property type="entry name" value="BETA-LACTAMASE"/>
    <property type="match status" value="1"/>
</dbReference>
<name>A0A563DFA6_9FLAO</name>
<dbReference type="InterPro" id="IPR012338">
    <property type="entry name" value="Beta-lactam/transpept-like"/>
</dbReference>
<dbReference type="GO" id="GO:0030655">
    <property type="term" value="P:beta-lactam antibiotic catabolic process"/>
    <property type="evidence" value="ECO:0007669"/>
    <property type="project" value="InterPro"/>
</dbReference>
<evidence type="ECO:0000256" key="2">
    <source>
        <dbReference type="ARBA" id="ARBA00009009"/>
    </source>
</evidence>
<dbReference type="EC" id="3.5.2.6" evidence="3"/>
<organism evidence="5 6">
    <name type="scientific">Apibacter muscae</name>
    <dbReference type="NCBI Taxonomy" id="2509004"/>
    <lineage>
        <taxon>Bacteria</taxon>
        <taxon>Pseudomonadati</taxon>
        <taxon>Bacteroidota</taxon>
        <taxon>Flavobacteriia</taxon>
        <taxon>Flavobacteriales</taxon>
        <taxon>Weeksellaceae</taxon>
        <taxon>Apibacter</taxon>
    </lineage>
</organism>
<dbReference type="PRINTS" id="PR00118">
    <property type="entry name" value="BLACTAMASEA"/>
</dbReference>
<dbReference type="OrthoDB" id="9772863at2"/>
<comment type="caution">
    <text evidence="5">The sequence shown here is derived from an EMBL/GenBank/DDBJ whole genome shotgun (WGS) entry which is preliminary data.</text>
</comment>
<proteinExistence type="inferred from homology"/>
<feature type="domain" description="Beta-lactamase class A catalytic" evidence="4">
    <location>
        <begin position="45"/>
        <end position="262"/>
    </location>
</feature>
<dbReference type="NCBIfam" id="NF012099">
    <property type="entry name" value="SubclassA2"/>
    <property type="match status" value="1"/>
</dbReference>
<accession>A0A563DFA6</accession>
<dbReference type="SUPFAM" id="SSF56601">
    <property type="entry name" value="beta-lactamase/transpeptidase-like"/>
    <property type="match status" value="1"/>
</dbReference>
<dbReference type="GO" id="GO:0008800">
    <property type="term" value="F:beta-lactamase activity"/>
    <property type="evidence" value="ECO:0007669"/>
    <property type="project" value="UniProtKB-EC"/>
</dbReference>
<keyword evidence="6" id="KW-1185">Reference proteome</keyword>
<comment type="catalytic activity">
    <reaction evidence="1">
        <text>a beta-lactam + H2O = a substituted beta-amino acid</text>
        <dbReference type="Rhea" id="RHEA:20401"/>
        <dbReference type="ChEBI" id="CHEBI:15377"/>
        <dbReference type="ChEBI" id="CHEBI:35627"/>
        <dbReference type="ChEBI" id="CHEBI:140347"/>
        <dbReference type="EC" id="3.5.2.6"/>
    </reaction>
</comment>
<protein>
    <recommendedName>
        <fullName evidence="3">beta-lactamase</fullName>
        <ecNumber evidence="3">3.5.2.6</ecNumber>
    </recommendedName>
</protein>
<dbReference type="RefSeq" id="WP_146292384.1">
    <property type="nucleotide sequence ID" value="NZ_SELH01000017.1"/>
</dbReference>
<dbReference type="Pfam" id="PF13354">
    <property type="entry name" value="Beta-lactamase2"/>
    <property type="match status" value="1"/>
</dbReference>
<comment type="similarity">
    <text evidence="2">Belongs to the class-A beta-lactamase family.</text>
</comment>
<dbReference type="GO" id="GO:0046677">
    <property type="term" value="P:response to antibiotic"/>
    <property type="evidence" value="ECO:0007669"/>
    <property type="project" value="InterPro"/>
</dbReference>
<dbReference type="EMBL" id="SELH01000017">
    <property type="protein sequence ID" value="TWP28757.1"/>
    <property type="molecule type" value="Genomic_DNA"/>
</dbReference>
<evidence type="ECO:0000259" key="4">
    <source>
        <dbReference type="Pfam" id="PF13354"/>
    </source>
</evidence>
<evidence type="ECO:0000313" key="5">
    <source>
        <dbReference type="EMBL" id="TWP28757.1"/>
    </source>
</evidence>
<dbReference type="Proteomes" id="UP000319499">
    <property type="component" value="Unassembled WGS sequence"/>
</dbReference>
<gene>
    <name evidence="5" type="primary">bla</name>
    <name evidence="5" type="ORF">ETU09_05430</name>
</gene>
<evidence type="ECO:0000256" key="1">
    <source>
        <dbReference type="ARBA" id="ARBA00001526"/>
    </source>
</evidence>
<dbReference type="NCBIfam" id="NF033103">
    <property type="entry name" value="bla_class_A"/>
    <property type="match status" value="1"/>
</dbReference>
<evidence type="ECO:0000256" key="3">
    <source>
        <dbReference type="ARBA" id="ARBA00012865"/>
    </source>
</evidence>